<reference evidence="3 4" key="1">
    <citation type="submission" date="2018-11" db="EMBL/GenBank/DDBJ databases">
        <authorList>
            <person name="Criscuolo A."/>
        </authorList>
    </citation>
    <scope>NUCLEOTIDE SEQUENCE [LARGE SCALE GENOMIC DNA]</scope>
    <source>
        <strain evidence="3">AT11b</strain>
    </source>
</reference>
<dbReference type="EMBL" id="UXAU01000009">
    <property type="protein sequence ID" value="VDC18356.1"/>
    <property type="molecule type" value="Genomic_DNA"/>
</dbReference>
<gene>
    <name evidence="3" type="ORF">PSET11_00222</name>
</gene>
<keyword evidence="1" id="KW-1133">Transmembrane helix</keyword>
<dbReference type="OrthoDB" id="4955334at2"/>
<keyword evidence="4" id="KW-1185">Reference proteome</keyword>
<keyword evidence="1" id="KW-0472">Membrane</keyword>
<dbReference type="RefSeq" id="WP_124089897.1">
    <property type="nucleotide sequence ID" value="NZ_CBCRYA010000006.1"/>
</dbReference>
<feature type="transmembrane region" description="Helical" evidence="1">
    <location>
        <begin position="15"/>
        <end position="44"/>
    </location>
</feature>
<feature type="domain" description="DUF4190" evidence="2">
    <location>
        <begin position="17"/>
        <end position="79"/>
    </location>
</feature>
<dbReference type="Proteomes" id="UP000280861">
    <property type="component" value="Unassembled WGS sequence"/>
</dbReference>
<evidence type="ECO:0000259" key="2">
    <source>
        <dbReference type="Pfam" id="PF13828"/>
    </source>
</evidence>
<name>A0A3P5WFW1_9MICC</name>
<feature type="transmembrane region" description="Helical" evidence="1">
    <location>
        <begin position="65"/>
        <end position="87"/>
    </location>
</feature>
<dbReference type="AlphaFoldDB" id="A0A3P5WFW1"/>
<protein>
    <recommendedName>
        <fullName evidence="2">DUF4190 domain-containing protein</fullName>
    </recommendedName>
</protein>
<sequence>MSSTKAPSTTGRINVLAIVAVALAGIAFAGIWFFGLGILATFAVGTGHVSLNQIKRKNERGRSMAIAALVLGYGLATWALLNVLTYIPVALQQVSS</sequence>
<accession>A0A3P5WFW1</accession>
<keyword evidence="1" id="KW-0812">Transmembrane</keyword>
<dbReference type="Pfam" id="PF13828">
    <property type="entry name" value="DUF4190"/>
    <property type="match status" value="1"/>
</dbReference>
<evidence type="ECO:0000256" key="1">
    <source>
        <dbReference type="SAM" id="Phobius"/>
    </source>
</evidence>
<evidence type="ECO:0000313" key="3">
    <source>
        <dbReference type="EMBL" id="VDC18356.1"/>
    </source>
</evidence>
<proteinExistence type="predicted"/>
<evidence type="ECO:0000313" key="4">
    <source>
        <dbReference type="Proteomes" id="UP000280861"/>
    </source>
</evidence>
<dbReference type="InterPro" id="IPR025241">
    <property type="entry name" value="DUF4190"/>
</dbReference>
<organism evidence="3 4">
    <name type="scientific">Arthrobacter ulcerisalmonis</name>
    <dbReference type="NCBI Taxonomy" id="2483813"/>
    <lineage>
        <taxon>Bacteria</taxon>
        <taxon>Bacillati</taxon>
        <taxon>Actinomycetota</taxon>
        <taxon>Actinomycetes</taxon>
        <taxon>Micrococcales</taxon>
        <taxon>Micrococcaceae</taxon>
        <taxon>Arthrobacter</taxon>
    </lineage>
</organism>